<dbReference type="Proteomes" id="UP000326565">
    <property type="component" value="Unassembled WGS sequence"/>
</dbReference>
<dbReference type="Gene3D" id="3.40.50.300">
    <property type="entry name" value="P-loop containing nucleotide triphosphate hydrolases"/>
    <property type="match status" value="1"/>
</dbReference>
<name>A0A5N5WY64_9EURO</name>
<keyword evidence="2" id="KW-1185">Reference proteome</keyword>
<accession>A0A5N5WY64</accession>
<evidence type="ECO:0000313" key="1">
    <source>
        <dbReference type="EMBL" id="KAB8073508.1"/>
    </source>
</evidence>
<evidence type="ECO:0000313" key="2">
    <source>
        <dbReference type="Proteomes" id="UP000326565"/>
    </source>
</evidence>
<dbReference type="AlphaFoldDB" id="A0A5N5WY64"/>
<dbReference type="CDD" id="cd01983">
    <property type="entry name" value="SIMIBI"/>
    <property type="match status" value="1"/>
</dbReference>
<gene>
    <name evidence="1" type="ORF">BDV29DRAFT_157491</name>
</gene>
<evidence type="ECO:0008006" key="3">
    <source>
        <dbReference type="Google" id="ProtNLM"/>
    </source>
</evidence>
<organism evidence="1 2">
    <name type="scientific">Aspergillus leporis</name>
    <dbReference type="NCBI Taxonomy" id="41062"/>
    <lineage>
        <taxon>Eukaryota</taxon>
        <taxon>Fungi</taxon>
        <taxon>Dikarya</taxon>
        <taxon>Ascomycota</taxon>
        <taxon>Pezizomycotina</taxon>
        <taxon>Eurotiomycetes</taxon>
        <taxon>Eurotiomycetidae</taxon>
        <taxon>Eurotiales</taxon>
        <taxon>Aspergillaceae</taxon>
        <taxon>Aspergillus</taxon>
        <taxon>Aspergillus subgen. Circumdati</taxon>
    </lineage>
</organism>
<sequence>MPSLLNRTELDEVVTITPTIDPVEGAVVVVEVLSTVNKVSQIEDTTGNISGLVEGEVIPAVLGIRRGSQSFSCDIPSSLSQGDVLSYVCRSGIVGVAQVFPTDILVPAQVRVLGSVQTADTPLNIKRSGIPRRQSLTQSAPIVVVAGTASNTGKTTTARKIMQHLKSRGLRVAGAKLSGVAFLGELRTLSTAGPEMILGLADGGLPTTCNDPTEVLEVSLGILHELNKVSPDVIVVEFGSCLLGFYNVLPVLDSLHFRQHVASIVLTASDTVAAWGVKHIMREKKLDTTLITGPVVNNVSYVDYIEGELQLPAESNSGPMPKMCRLIDMRLDEFGSCRQKR</sequence>
<proteinExistence type="predicted"/>
<protein>
    <recommendedName>
        <fullName evidence="3">P-loop containing nucleoside triphosphate hydrolase protein</fullName>
    </recommendedName>
</protein>
<dbReference type="EMBL" id="ML732225">
    <property type="protein sequence ID" value="KAB8073508.1"/>
    <property type="molecule type" value="Genomic_DNA"/>
</dbReference>
<dbReference type="SUPFAM" id="SSF52540">
    <property type="entry name" value="P-loop containing nucleoside triphosphate hydrolases"/>
    <property type="match status" value="1"/>
</dbReference>
<reference evidence="1 2" key="1">
    <citation type="submission" date="2019-04" db="EMBL/GenBank/DDBJ databases">
        <title>Friends and foes A comparative genomics study of 23 Aspergillus species from section Flavi.</title>
        <authorList>
            <consortium name="DOE Joint Genome Institute"/>
            <person name="Kjaerbolling I."/>
            <person name="Vesth T."/>
            <person name="Frisvad J.C."/>
            <person name="Nybo J.L."/>
            <person name="Theobald S."/>
            <person name="Kildgaard S."/>
            <person name="Isbrandt T."/>
            <person name="Kuo A."/>
            <person name="Sato A."/>
            <person name="Lyhne E.K."/>
            <person name="Kogle M.E."/>
            <person name="Wiebenga A."/>
            <person name="Kun R.S."/>
            <person name="Lubbers R.J."/>
            <person name="Makela M.R."/>
            <person name="Barry K."/>
            <person name="Chovatia M."/>
            <person name="Clum A."/>
            <person name="Daum C."/>
            <person name="Haridas S."/>
            <person name="He G."/>
            <person name="LaButti K."/>
            <person name="Lipzen A."/>
            <person name="Mondo S."/>
            <person name="Riley R."/>
            <person name="Salamov A."/>
            <person name="Simmons B.A."/>
            <person name="Magnuson J.K."/>
            <person name="Henrissat B."/>
            <person name="Mortensen U.H."/>
            <person name="Larsen T.O."/>
            <person name="Devries R.P."/>
            <person name="Grigoriev I.V."/>
            <person name="Machida M."/>
            <person name="Baker S.E."/>
            <person name="Andersen M.R."/>
        </authorList>
    </citation>
    <scope>NUCLEOTIDE SEQUENCE [LARGE SCALE GENOMIC DNA]</scope>
    <source>
        <strain evidence="1 2">CBS 151.66</strain>
    </source>
</reference>
<dbReference type="OrthoDB" id="5369299at2759"/>
<dbReference type="InterPro" id="IPR027417">
    <property type="entry name" value="P-loop_NTPase"/>
</dbReference>